<dbReference type="PANTHER" id="PTHR11527">
    <property type="entry name" value="HEAT-SHOCK PROTEIN 20 FAMILY MEMBER"/>
    <property type="match status" value="1"/>
</dbReference>
<reference evidence="6 7" key="1">
    <citation type="submission" date="2021-02" db="EMBL/GenBank/DDBJ databases">
        <title>Plant Genome Project.</title>
        <authorList>
            <person name="Zhang R.-G."/>
        </authorList>
    </citation>
    <scope>NUCLEOTIDE SEQUENCE [LARGE SCALE GENOMIC DNA]</scope>
    <source>
        <tissue evidence="6">Leaves</tissue>
    </source>
</reference>
<evidence type="ECO:0000259" key="4">
    <source>
        <dbReference type="PROSITE" id="PS01031"/>
    </source>
</evidence>
<proteinExistence type="inferred from homology"/>
<evidence type="ECO:0000313" key="7">
    <source>
        <dbReference type="Proteomes" id="UP000827721"/>
    </source>
</evidence>
<dbReference type="InterPro" id="IPR008978">
    <property type="entry name" value="HSP20-like_chaperone"/>
</dbReference>
<dbReference type="PROSITE" id="PS51203">
    <property type="entry name" value="CS"/>
    <property type="match status" value="1"/>
</dbReference>
<dbReference type="EMBL" id="JAFEMO010000011">
    <property type="protein sequence ID" value="KAH7557032.1"/>
    <property type="molecule type" value="Genomic_DNA"/>
</dbReference>
<sequence length="143" mass="15982">MADADAFRRLFWSPPMIFRGWSSGSTAPMDWLESPSSHIFKIDVPGLSKESIKVHVEEGNILVIKGEGIKEEANEKEKKESVLHVNERGTGKGEFSREIELPENVKLDHIKAHVENGVLTIVVPKDSTPKPNKVRNISVTSRL</sequence>
<gene>
    <name evidence="6" type="ORF">JRO89_XS11G0032300</name>
</gene>
<protein>
    <recommendedName>
        <fullName evidence="8">SHSP domain-containing protein</fullName>
    </recommendedName>
</protein>
<dbReference type="SUPFAM" id="SSF49764">
    <property type="entry name" value="HSP20-like chaperones"/>
    <property type="match status" value="1"/>
</dbReference>
<dbReference type="Proteomes" id="UP000827721">
    <property type="component" value="Unassembled WGS sequence"/>
</dbReference>
<evidence type="ECO:0000256" key="3">
    <source>
        <dbReference type="RuleBase" id="RU003616"/>
    </source>
</evidence>
<dbReference type="InterPro" id="IPR002068">
    <property type="entry name" value="A-crystallin/Hsp20_dom"/>
</dbReference>
<accession>A0ABQ8HEH7</accession>
<name>A0ABQ8HEH7_9ROSI</name>
<feature type="domain" description="SHSP" evidence="4">
    <location>
        <begin position="20"/>
        <end position="140"/>
    </location>
</feature>
<keyword evidence="1" id="KW-0346">Stress response</keyword>
<keyword evidence="7" id="KW-1185">Reference proteome</keyword>
<evidence type="ECO:0000313" key="6">
    <source>
        <dbReference type="EMBL" id="KAH7557032.1"/>
    </source>
</evidence>
<evidence type="ECO:0000256" key="2">
    <source>
        <dbReference type="PROSITE-ProRule" id="PRU00285"/>
    </source>
</evidence>
<evidence type="ECO:0008006" key="8">
    <source>
        <dbReference type="Google" id="ProtNLM"/>
    </source>
</evidence>
<feature type="domain" description="CS" evidence="5">
    <location>
        <begin position="24"/>
        <end position="143"/>
    </location>
</feature>
<dbReference type="InterPro" id="IPR007052">
    <property type="entry name" value="CS_dom"/>
</dbReference>
<evidence type="ECO:0000259" key="5">
    <source>
        <dbReference type="PROSITE" id="PS51203"/>
    </source>
</evidence>
<comment type="caution">
    <text evidence="6">The sequence shown here is derived from an EMBL/GenBank/DDBJ whole genome shotgun (WGS) entry which is preliminary data.</text>
</comment>
<dbReference type="Gene3D" id="2.60.40.790">
    <property type="match status" value="1"/>
</dbReference>
<dbReference type="PROSITE" id="PS01031">
    <property type="entry name" value="SHSP"/>
    <property type="match status" value="1"/>
</dbReference>
<evidence type="ECO:0000256" key="1">
    <source>
        <dbReference type="ARBA" id="ARBA00023016"/>
    </source>
</evidence>
<comment type="similarity">
    <text evidence="2 3">Belongs to the small heat shock protein (HSP20) family.</text>
</comment>
<dbReference type="Pfam" id="PF00011">
    <property type="entry name" value="HSP20"/>
    <property type="match status" value="1"/>
</dbReference>
<organism evidence="6 7">
    <name type="scientific">Xanthoceras sorbifolium</name>
    <dbReference type="NCBI Taxonomy" id="99658"/>
    <lineage>
        <taxon>Eukaryota</taxon>
        <taxon>Viridiplantae</taxon>
        <taxon>Streptophyta</taxon>
        <taxon>Embryophyta</taxon>
        <taxon>Tracheophyta</taxon>
        <taxon>Spermatophyta</taxon>
        <taxon>Magnoliopsida</taxon>
        <taxon>eudicotyledons</taxon>
        <taxon>Gunneridae</taxon>
        <taxon>Pentapetalae</taxon>
        <taxon>rosids</taxon>
        <taxon>malvids</taxon>
        <taxon>Sapindales</taxon>
        <taxon>Sapindaceae</taxon>
        <taxon>Xanthoceroideae</taxon>
        <taxon>Xanthoceras</taxon>
    </lineage>
</organism>
<dbReference type="InterPro" id="IPR031107">
    <property type="entry name" value="Small_HSP"/>
</dbReference>